<evidence type="ECO:0000313" key="1">
    <source>
        <dbReference type="EMBL" id="SFF64841.1"/>
    </source>
</evidence>
<dbReference type="eggNOG" id="COG3081">
    <property type="taxonomic scope" value="Bacteria"/>
</dbReference>
<evidence type="ECO:0000313" key="2">
    <source>
        <dbReference type="Proteomes" id="UP000182135"/>
    </source>
</evidence>
<dbReference type="Pfam" id="PF04245">
    <property type="entry name" value="NA37"/>
    <property type="match status" value="1"/>
</dbReference>
<gene>
    <name evidence="1" type="ORF">SAMN04487885_10597</name>
</gene>
<protein>
    <recommendedName>
        <fullName evidence="3">Nucleoid-associated protein</fullName>
    </recommendedName>
</protein>
<dbReference type="RefSeq" id="WP_027637331.1">
    <property type="nucleotide sequence ID" value="NZ_BAAACD010000045.1"/>
</dbReference>
<dbReference type="STRING" id="1529.SAMN04487885_10597"/>
<dbReference type="AlphaFoldDB" id="A0A1I2KIA9"/>
<dbReference type="GeneID" id="90543945"/>
<dbReference type="OrthoDB" id="3171075at2"/>
<dbReference type="Proteomes" id="UP000182135">
    <property type="component" value="Unassembled WGS sequence"/>
</dbReference>
<proteinExistence type="predicted"/>
<accession>A0A1I2KIA9</accession>
<dbReference type="EMBL" id="FOOE01000005">
    <property type="protein sequence ID" value="SFF64841.1"/>
    <property type="molecule type" value="Genomic_DNA"/>
</dbReference>
<organism evidence="1 2">
    <name type="scientific">Clostridium cadaveris</name>
    <dbReference type="NCBI Taxonomy" id="1529"/>
    <lineage>
        <taxon>Bacteria</taxon>
        <taxon>Bacillati</taxon>
        <taxon>Bacillota</taxon>
        <taxon>Clostridia</taxon>
        <taxon>Eubacteriales</taxon>
        <taxon>Clostridiaceae</taxon>
        <taxon>Clostridium</taxon>
    </lineage>
</organism>
<name>A0A1I2KIA9_9CLOT</name>
<dbReference type="InterPro" id="IPR007358">
    <property type="entry name" value="Nucleoid_associated_NdpA"/>
</dbReference>
<sequence length="345" mass="40196">MEYIKEINIMEAVLHILDNNSDEPVLNEYSLELNEDTYNFLLKHLERCFKDEELKYAKFNSGRSIVKEVSQEYLNGENTLIEVSKELANQLFNQMKANGNIPSCDLLIISIVTEYGPMLVILKMDYVKNFTHKIDFIENKIGINIIPQSAGLPSSSQRIQKGAFIKLIKEEQEFNLMVIDKQSKSKEKDEYGSNYFINNYLGCTLITNERDMTKTFLNATENFTRNHISEDAVKAETIRTAVKKSLREDEVIDVEKISDDLFGEDMLNKSKFKEFVTAQGIENEVKVDKEWVEKKLKRVRLKIDRDIDLYLNEEAYHDNDRFEIQRNGDGSINIVLKHIMNYIEK</sequence>
<reference evidence="1 2" key="1">
    <citation type="submission" date="2016-10" db="EMBL/GenBank/DDBJ databases">
        <authorList>
            <person name="de Groot N.N."/>
        </authorList>
    </citation>
    <scope>NUCLEOTIDE SEQUENCE [LARGE SCALE GENOMIC DNA]</scope>
    <source>
        <strain evidence="1 2">NLAE-zl-G419</strain>
    </source>
</reference>
<evidence type="ECO:0008006" key="3">
    <source>
        <dbReference type="Google" id="ProtNLM"/>
    </source>
</evidence>
<dbReference type="GO" id="GO:0009295">
    <property type="term" value="C:nucleoid"/>
    <property type="evidence" value="ECO:0007669"/>
    <property type="project" value="InterPro"/>
</dbReference>
<keyword evidence="2" id="KW-1185">Reference proteome</keyword>